<organism evidence="2 3">
    <name type="scientific">Candidatus Thiomargarita nelsonii</name>
    <dbReference type="NCBI Taxonomy" id="1003181"/>
    <lineage>
        <taxon>Bacteria</taxon>
        <taxon>Pseudomonadati</taxon>
        <taxon>Pseudomonadota</taxon>
        <taxon>Gammaproteobacteria</taxon>
        <taxon>Thiotrichales</taxon>
        <taxon>Thiotrichaceae</taxon>
        <taxon>Thiomargarita</taxon>
    </lineage>
</organism>
<dbReference type="Gene3D" id="3.30.1330.60">
    <property type="entry name" value="OmpA-like domain"/>
    <property type="match status" value="1"/>
</dbReference>
<feature type="domain" description="OmpA-like" evidence="1">
    <location>
        <begin position="24"/>
        <end position="90"/>
    </location>
</feature>
<dbReference type="AlphaFoldDB" id="A0A0A6PEV5"/>
<comment type="caution">
    <text evidence="2">The sequence shown here is derived from an EMBL/GenBank/DDBJ whole genome shotgun (WGS) entry which is preliminary data.</text>
</comment>
<evidence type="ECO:0000313" key="3">
    <source>
        <dbReference type="Proteomes" id="UP000030428"/>
    </source>
</evidence>
<evidence type="ECO:0000313" key="2">
    <source>
        <dbReference type="EMBL" id="KHD09278.1"/>
    </source>
</evidence>
<protein>
    <recommendedName>
        <fullName evidence="1">OmpA-like domain-containing protein</fullName>
    </recommendedName>
</protein>
<dbReference type="EMBL" id="JSZA02000180">
    <property type="protein sequence ID" value="KHD09278.1"/>
    <property type="molecule type" value="Genomic_DNA"/>
</dbReference>
<dbReference type="InterPro" id="IPR006665">
    <property type="entry name" value="OmpA-like"/>
</dbReference>
<proteinExistence type="predicted"/>
<accession>A0A0A6PEV5</accession>
<dbReference type="Proteomes" id="UP000030428">
    <property type="component" value="Unassembled WGS sequence"/>
</dbReference>
<gene>
    <name evidence="2" type="ORF">PN36_28195</name>
</gene>
<sequence>MIAKCLGLKAGSIIETHIFRNFNFDTGKSSLQSGTERQLEEIAAALRQIKPSLIKIHGHTDMQRFYGKSQRESDLLNWKLSEKLAETIAQSNHLLQSQRIKDKPARLLDIIQDFTQQ</sequence>
<dbReference type="Pfam" id="PF00691">
    <property type="entry name" value="OmpA"/>
    <property type="match status" value="1"/>
</dbReference>
<name>A0A0A6PEV5_9GAMM</name>
<dbReference type="InterPro" id="IPR036737">
    <property type="entry name" value="OmpA-like_sf"/>
</dbReference>
<evidence type="ECO:0000259" key="1">
    <source>
        <dbReference type="Pfam" id="PF00691"/>
    </source>
</evidence>
<keyword evidence="3" id="KW-1185">Reference proteome</keyword>
<dbReference type="SUPFAM" id="SSF103088">
    <property type="entry name" value="OmpA-like"/>
    <property type="match status" value="1"/>
</dbReference>
<reference evidence="2 3" key="1">
    <citation type="journal article" date="2016" name="Front. Microbiol.">
        <title>Single-Cell (Meta-)Genomics of a Dimorphic Candidatus Thiomargarita nelsonii Reveals Genomic Plasticity.</title>
        <authorList>
            <person name="Flood B.E."/>
            <person name="Fliss P."/>
            <person name="Jones D.S."/>
            <person name="Dick G.J."/>
            <person name="Jain S."/>
            <person name="Kaster A.K."/>
            <person name="Winkel M."/>
            <person name="Mussmann M."/>
            <person name="Bailey J."/>
        </authorList>
    </citation>
    <scope>NUCLEOTIDE SEQUENCE [LARGE SCALE GENOMIC DNA]</scope>
    <source>
        <strain evidence="2">Hydrate Ridge</strain>
    </source>
</reference>